<dbReference type="EMBL" id="VSSQ01074396">
    <property type="protein sequence ID" value="MPN25277.1"/>
    <property type="molecule type" value="Genomic_DNA"/>
</dbReference>
<organism evidence="1">
    <name type="scientific">bioreactor metagenome</name>
    <dbReference type="NCBI Taxonomy" id="1076179"/>
    <lineage>
        <taxon>unclassified sequences</taxon>
        <taxon>metagenomes</taxon>
        <taxon>ecological metagenomes</taxon>
    </lineage>
</organism>
<comment type="caution">
    <text evidence="1">The sequence shown here is derived from an EMBL/GenBank/DDBJ whole genome shotgun (WGS) entry which is preliminary data.</text>
</comment>
<gene>
    <name evidence="1" type="ORF">SDC9_172684</name>
</gene>
<accession>A0A645GED3</accession>
<evidence type="ECO:0000313" key="1">
    <source>
        <dbReference type="EMBL" id="MPN25277.1"/>
    </source>
</evidence>
<proteinExistence type="predicted"/>
<dbReference type="AlphaFoldDB" id="A0A645GED3"/>
<protein>
    <submittedName>
        <fullName evidence="1">Uncharacterized protein</fullName>
    </submittedName>
</protein>
<sequence length="54" mass="5910">MLNLTVNATTRAQSYRVGEAACRDLDVFLPKSMLIPMHPEAVVAGENAREFGFA</sequence>
<reference evidence="1" key="1">
    <citation type="submission" date="2019-08" db="EMBL/GenBank/DDBJ databases">
        <authorList>
            <person name="Kucharzyk K."/>
            <person name="Murdoch R.W."/>
            <person name="Higgins S."/>
            <person name="Loffler F."/>
        </authorList>
    </citation>
    <scope>NUCLEOTIDE SEQUENCE</scope>
</reference>
<name>A0A645GED3_9ZZZZ</name>